<dbReference type="GO" id="GO:0008233">
    <property type="term" value="F:peptidase activity"/>
    <property type="evidence" value="ECO:0007669"/>
    <property type="project" value="UniProtKB-KW"/>
</dbReference>
<keyword evidence="1" id="KW-0378">Hydrolase</keyword>
<dbReference type="InterPro" id="IPR057670">
    <property type="entry name" value="SH3_retrovirus"/>
</dbReference>
<feature type="domain" description="Retrovirus-related Pol polyprotein from transposon TNT 1-94-like beta-barrel" evidence="5">
    <location>
        <begin position="115"/>
        <end position="187"/>
    </location>
</feature>
<dbReference type="Pfam" id="PF13976">
    <property type="entry name" value="gag_pre-integrs"/>
    <property type="match status" value="1"/>
</dbReference>
<protein>
    <submittedName>
        <fullName evidence="7">Integrase, catalytic region, zinc finger, CCHC-type, peptidase aspartic, catalytic</fullName>
    </submittedName>
</protein>
<dbReference type="InterPro" id="IPR036397">
    <property type="entry name" value="RNaseH_sf"/>
</dbReference>
<feature type="compositionally biased region" description="Basic and acidic residues" evidence="3">
    <location>
        <begin position="820"/>
        <end position="838"/>
    </location>
</feature>
<sequence length="1266" mass="144896">MGFYIKAQSHEKDTIIVKLKERTKSLSALKDTLSKLKGKVVVNEAVTLHPIDPELLRIDVASLASKLRNNRTAHYDYLKHTQEEIATLREIVENERLLNPLNASLDYVCCQSVLWYLDSGCSKHMTGDRSQFINFVQKFLGIVKFENDHVTKIMGYGDYKIGNVTISRVYFMEELGQNLFSMGQFCDSDLEVAFFQHTCFIHNLDSVDLLTGSQGNNLDTLSLGDMMASSPICLLSKASKTKSWLWHRRLSHLNFGAINHMAIQGLVRGLLKLKFKKDHLCSTCAMGKSKKTSHQPISDDTNPEELYLLHMDLCGPMRVESVNGKKYILVIIDDYSQFTWVKCLRSKDEAPDFIIKFLKMIQVRLKVFGALCYPTNDNENLGELQPKANIGIFIGYAPTKKAFRIYHRRTRRIVKTIHVDFDELTAMASEQSSSGPALNEMTPATISSGLVPKPSSSTPYWIYKVKIDELGGILKNKARLVACGYRQEEGINFEESQDFSKVLVDPTLFIRRNGNDLLLLVIKEAKSAAISRIEAEYIALSGCCAQILWMRSQLTDYGLGFSKIPMYCDNKSTIALCCNNVQHSRTMDITIDQQVALDEALVPYASRLKIRKSNFHLKSDISSKESTLQLVYDVLEMMHICPRLPVQTFDELLFKEEILAFLRFLRHSGEIKRLNDVNINKLHQPYFTYLLWEDFVYQVEHKDAKKSNEMYNPRFTKVIIYYFMTKDPLFPRRNKSSSDTTVTPPIAAASTRLSTFAKEKQPAKASKAKSLTVLFEIAMTEAEQLKLAMKKSQQQTLISQASDDDVDEGSDDQDFDKEGEEFIHPRLSIHDKEGTKDEESFDPIAKTPKNSNDKGNDDENIGLNVGREEGQDEEDDEDELYRDVNINLEGSVVQMADMDVQALTIVAPLTLSAPTLMPSTIATTSTVPQVPNPPTTALSTLLQDLPNFGLLFGFDHRLKTLEANFFKLCDEAQAKNEEFLKNLDENIQKIIKEKVKEQVKDKTEGLRGKEKVRSQSQQMLQRIKRPGQLADTLTLELLAGPTYELMKGSCKSFVELKLFLEEVYKETIDQLDWNNLEGQQYPHNLLKPLPLIPNFRGRRITMRDDDDKLYKLKEGNFKRLYIQDIKDMLLLLVQGKLTNLTVEERFAFNVSLRMFTRSIVIQKHMEDLQLSVKSYEKKLNLTRPNTYRFDLNRKEAYTAYSNPRGFIYQNKDKQNRLMWIDELNKFCDGTLNDVRTALDDRLKAEDEKDHEKSGKVCLWETVRGRL</sequence>
<dbReference type="InterPro" id="IPR025724">
    <property type="entry name" value="GAG-pre-integrase_dom"/>
</dbReference>
<dbReference type="GO" id="GO:0003676">
    <property type="term" value="F:nucleic acid binding"/>
    <property type="evidence" value="ECO:0007669"/>
    <property type="project" value="InterPro"/>
</dbReference>
<keyword evidence="1" id="KW-0645">Protease</keyword>
<dbReference type="InterPro" id="IPR012337">
    <property type="entry name" value="RNaseH-like_sf"/>
</dbReference>
<feature type="domain" description="Retroviral polymerase SH3-like" evidence="6">
    <location>
        <begin position="371"/>
        <end position="429"/>
    </location>
</feature>
<dbReference type="SUPFAM" id="SSF53098">
    <property type="entry name" value="Ribonuclease H-like"/>
    <property type="match status" value="1"/>
</dbReference>
<dbReference type="PANTHER" id="PTHR42648:SF18">
    <property type="entry name" value="RETROTRANSPOSON, UNCLASSIFIED-LIKE PROTEIN"/>
    <property type="match status" value="1"/>
</dbReference>
<feature type="domain" description="GAG-pre-integrase" evidence="4">
    <location>
        <begin position="230"/>
        <end position="289"/>
    </location>
</feature>
<dbReference type="GO" id="GO:0006508">
    <property type="term" value="P:proteolysis"/>
    <property type="evidence" value="ECO:0007669"/>
    <property type="project" value="UniProtKB-KW"/>
</dbReference>
<proteinExistence type="predicted"/>
<reference evidence="7" key="1">
    <citation type="journal article" date="2019" name="Sci. Rep.">
        <title>Draft genome of Tanacetum cinerariifolium, the natural source of mosquito coil.</title>
        <authorList>
            <person name="Yamashiro T."/>
            <person name="Shiraishi A."/>
            <person name="Satake H."/>
            <person name="Nakayama K."/>
        </authorList>
    </citation>
    <scope>NUCLEOTIDE SEQUENCE</scope>
</reference>
<comment type="caution">
    <text evidence="7">The sequence shown here is derived from an EMBL/GenBank/DDBJ whole genome shotgun (WGS) entry which is preliminary data.</text>
</comment>
<dbReference type="Pfam" id="PF22936">
    <property type="entry name" value="Pol_BBD"/>
    <property type="match status" value="1"/>
</dbReference>
<dbReference type="PANTHER" id="PTHR42648">
    <property type="entry name" value="TRANSPOSASE, PUTATIVE-RELATED"/>
    <property type="match status" value="1"/>
</dbReference>
<dbReference type="InterPro" id="IPR054722">
    <property type="entry name" value="PolX-like_BBD"/>
</dbReference>
<evidence type="ECO:0000256" key="3">
    <source>
        <dbReference type="SAM" id="MobiDB-lite"/>
    </source>
</evidence>
<dbReference type="InterPro" id="IPR039537">
    <property type="entry name" value="Retrotran_Ty1/copia-like"/>
</dbReference>
<feature type="coiled-coil region" evidence="2">
    <location>
        <begin position="969"/>
        <end position="1000"/>
    </location>
</feature>
<evidence type="ECO:0000256" key="1">
    <source>
        <dbReference type="ARBA" id="ARBA00022670"/>
    </source>
</evidence>
<evidence type="ECO:0000313" key="7">
    <source>
        <dbReference type="EMBL" id="GEU55609.1"/>
    </source>
</evidence>
<dbReference type="Gene3D" id="3.30.420.10">
    <property type="entry name" value="Ribonuclease H-like superfamily/Ribonuclease H"/>
    <property type="match status" value="1"/>
</dbReference>
<feature type="region of interest" description="Disordered" evidence="3">
    <location>
        <begin position="796"/>
        <end position="878"/>
    </location>
</feature>
<evidence type="ECO:0000256" key="2">
    <source>
        <dbReference type="SAM" id="Coils"/>
    </source>
</evidence>
<dbReference type="AlphaFoldDB" id="A0A6L2L2Y0"/>
<evidence type="ECO:0000259" key="4">
    <source>
        <dbReference type="Pfam" id="PF13976"/>
    </source>
</evidence>
<name>A0A6L2L2Y0_TANCI</name>
<dbReference type="Pfam" id="PF25597">
    <property type="entry name" value="SH3_retrovirus"/>
    <property type="match status" value="1"/>
</dbReference>
<evidence type="ECO:0000259" key="5">
    <source>
        <dbReference type="Pfam" id="PF22936"/>
    </source>
</evidence>
<evidence type="ECO:0000259" key="6">
    <source>
        <dbReference type="Pfam" id="PF25597"/>
    </source>
</evidence>
<keyword evidence="2" id="KW-0175">Coiled coil</keyword>
<dbReference type="EMBL" id="BKCJ010003524">
    <property type="protein sequence ID" value="GEU55609.1"/>
    <property type="molecule type" value="Genomic_DNA"/>
</dbReference>
<gene>
    <name evidence="7" type="ORF">Tci_027587</name>
</gene>
<organism evidence="7">
    <name type="scientific">Tanacetum cinerariifolium</name>
    <name type="common">Dalmatian daisy</name>
    <name type="synonym">Chrysanthemum cinerariifolium</name>
    <dbReference type="NCBI Taxonomy" id="118510"/>
    <lineage>
        <taxon>Eukaryota</taxon>
        <taxon>Viridiplantae</taxon>
        <taxon>Streptophyta</taxon>
        <taxon>Embryophyta</taxon>
        <taxon>Tracheophyta</taxon>
        <taxon>Spermatophyta</taxon>
        <taxon>Magnoliopsida</taxon>
        <taxon>eudicotyledons</taxon>
        <taxon>Gunneridae</taxon>
        <taxon>Pentapetalae</taxon>
        <taxon>asterids</taxon>
        <taxon>campanulids</taxon>
        <taxon>Asterales</taxon>
        <taxon>Asteraceae</taxon>
        <taxon>Asteroideae</taxon>
        <taxon>Anthemideae</taxon>
        <taxon>Anthemidinae</taxon>
        <taxon>Tanacetum</taxon>
    </lineage>
</organism>
<dbReference type="CDD" id="cd09272">
    <property type="entry name" value="RNase_HI_RT_Ty1"/>
    <property type="match status" value="1"/>
</dbReference>
<feature type="compositionally biased region" description="Acidic residues" evidence="3">
    <location>
        <begin position="802"/>
        <end position="819"/>
    </location>
</feature>
<accession>A0A6L2L2Y0</accession>